<evidence type="ECO:0000256" key="2">
    <source>
        <dbReference type="SAM" id="MobiDB-lite"/>
    </source>
</evidence>
<organism evidence="4 5">
    <name type="scientific">Coniochaeta ligniaria NRRL 30616</name>
    <dbReference type="NCBI Taxonomy" id="1408157"/>
    <lineage>
        <taxon>Eukaryota</taxon>
        <taxon>Fungi</taxon>
        <taxon>Dikarya</taxon>
        <taxon>Ascomycota</taxon>
        <taxon>Pezizomycotina</taxon>
        <taxon>Sordariomycetes</taxon>
        <taxon>Sordariomycetidae</taxon>
        <taxon>Coniochaetales</taxon>
        <taxon>Coniochaetaceae</taxon>
        <taxon>Coniochaeta</taxon>
    </lineage>
</organism>
<feature type="compositionally biased region" description="Low complexity" evidence="2">
    <location>
        <begin position="87"/>
        <end position="98"/>
    </location>
</feature>
<keyword evidence="5" id="KW-1185">Reference proteome</keyword>
<accession>A0A1J7IPS6</accession>
<proteinExistence type="predicted"/>
<protein>
    <recommendedName>
        <fullName evidence="3">Flavin reductase like domain-containing protein</fullName>
    </recommendedName>
</protein>
<reference evidence="4 5" key="1">
    <citation type="submission" date="2016-10" db="EMBL/GenBank/DDBJ databases">
        <title>Draft genome sequence of Coniochaeta ligniaria NRRL30616, a lignocellulolytic fungus for bioabatement of inhibitors in plant biomass hydrolysates.</title>
        <authorList>
            <consortium name="DOE Joint Genome Institute"/>
            <person name="Jimenez D.J."/>
            <person name="Hector R.E."/>
            <person name="Riley R."/>
            <person name="Sun H."/>
            <person name="Grigoriev I.V."/>
            <person name="Van Elsas J.D."/>
            <person name="Nichols N.N."/>
        </authorList>
    </citation>
    <scope>NUCLEOTIDE SEQUENCE [LARGE SCALE GENOMIC DNA]</scope>
    <source>
        <strain evidence="4 5">NRRL 30616</strain>
    </source>
</reference>
<dbReference type="Pfam" id="PF01613">
    <property type="entry name" value="Flavin_Reduct"/>
    <property type="match status" value="1"/>
</dbReference>
<evidence type="ECO:0000313" key="5">
    <source>
        <dbReference type="Proteomes" id="UP000182658"/>
    </source>
</evidence>
<gene>
    <name evidence="4" type="ORF">CONLIGDRAFT_328167</name>
</gene>
<dbReference type="InterPro" id="IPR002563">
    <property type="entry name" value="Flavin_Rdtase-like_dom"/>
</dbReference>
<dbReference type="OrthoDB" id="2015405at2759"/>
<dbReference type="PANTHER" id="PTHR30466:SF1">
    <property type="entry name" value="FMN REDUCTASE (NADH) RUTF"/>
    <property type="match status" value="1"/>
</dbReference>
<dbReference type="GO" id="GO:0010181">
    <property type="term" value="F:FMN binding"/>
    <property type="evidence" value="ECO:0007669"/>
    <property type="project" value="InterPro"/>
</dbReference>
<dbReference type="PANTHER" id="PTHR30466">
    <property type="entry name" value="FLAVIN REDUCTASE"/>
    <property type="match status" value="1"/>
</dbReference>
<name>A0A1J7IPS6_9PEZI</name>
<dbReference type="InterPro" id="IPR012349">
    <property type="entry name" value="Split_barrel_FMN-bd"/>
</dbReference>
<dbReference type="AlphaFoldDB" id="A0A1J7IPS6"/>
<evidence type="ECO:0000313" key="4">
    <source>
        <dbReference type="EMBL" id="OIW29478.1"/>
    </source>
</evidence>
<dbReference type="EMBL" id="KV875097">
    <property type="protein sequence ID" value="OIW29478.1"/>
    <property type="molecule type" value="Genomic_DNA"/>
</dbReference>
<dbReference type="InterPro" id="IPR050268">
    <property type="entry name" value="NADH-dep_flavin_reductase"/>
</dbReference>
<feature type="compositionally biased region" description="Basic residues" evidence="2">
    <location>
        <begin position="44"/>
        <end position="56"/>
    </location>
</feature>
<dbReference type="InParanoid" id="A0A1J7IPS6"/>
<dbReference type="STRING" id="1408157.A0A1J7IPS6"/>
<feature type="domain" description="Flavin reductase like" evidence="3">
    <location>
        <begin position="112"/>
        <end position="294"/>
    </location>
</feature>
<evidence type="ECO:0000259" key="3">
    <source>
        <dbReference type="SMART" id="SM00903"/>
    </source>
</evidence>
<dbReference type="GO" id="GO:0042602">
    <property type="term" value="F:riboflavin reductase (NADPH) activity"/>
    <property type="evidence" value="ECO:0007669"/>
    <property type="project" value="TreeGrafter"/>
</dbReference>
<dbReference type="SUPFAM" id="SSF50475">
    <property type="entry name" value="FMN-binding split barrel"/>
    <property type="match status" value="1"/>
</dbReference>
<keyword evidence="1" id="KW-0560">Oxidoreductase</keyword>
<sequence length="307" mass="32572">MKHCRVPGSTARCAIPSTAHALLSRPSLARHHAELAVAGGSHGFTRKSSAHRHPQHRLTPPQARQTRRSLKTSPPEDVWTTTAPLRPSIHPHSSTSPSELPVPMGEQLRHMMRLLPHSVAVCTSVSATSSPRGMTVSSLTSLSLSPPLITFHVAAPSRTLDAIKGSGLLNFHVLGGDVRGASVAHHFTGGNTRRTWSRGALGAAGLGVRGWNGVGDDELVVAGMEPPVLDGPGVMYVLRCRLFEEAGAGGGGGVIMVRDHAVVVAEVVEIIETSEKTDGHEQFGLVYADRHYRMLGDTLARKKAGGE</sequence>
<dbReference type="SMART" id="SM00903">
    <property type="entry name" value="Flavin_Reduct"/>
    <property type="match status" value="1"/>
</dbReference>
<evidence type="ECO:0000256" key="1">
    <source>
        <dbReference type="ARBA" id="ARBA00023002"/>
    </source>
</evidence>
<feature type="region of interest" description="Disordered" evidence="2">
    <location>
        <begin position="42"/>
        <end position="101"/>
    </location>
</feature>
<dbReference type="Gene3D" id="2.30.110.10">
    <property type="entry name" value="Electron Transport, Fmn-binding Protein, Chain A"/>
    <property type="match status" value="1"/>
</dbReference>
<dbReference type="Proteomes" id="UP000182658">
    <property type="component" value="Unassembled WGS sequence"/>
</dbReference>